<accession>A0A423UAW2</accession>
<protein>
    <submittedName>
        <fullName evidence="3">Uncharacterized protein</fullName>
    </submittedName>
</protein>
<comment type="caution">
    <text evidence="3">The sequence shown here is derived from an EMBL/GenBank/DDBJ whole genome shotgun (WGS) entry which is preliminary data.</text>
</comment>
<keyword evidence="4" id="KW-1185">Reference proteome</keyword>
<evidence type="ECO:0000313" key="3">
    <source>
        <dbReference type="EMBL" id="ROT85847.1"/>
    </source>
</evidence>
<feature type="signal peptide" evidence="2">
    <location>
        <begin position="1"/>
        <end position="15"/>
    </location>
</feature>
<evidence type="ECO:0000256" key="1">
    <source>
        <dbReference type="SAM" id="MobiDB-lite"/>
    </source>
</evidence>
<dbReference type="EMBL" id="QCYY01000169">
    <property type="protein sequence ID" value="ROT85847.1"/>
    <property type="molecule type" value="Genomic_DNA"/>
</dbReference>
<keyword evidence="2" id="KW-0732">Signal</keyword>
<gene>
    <name evidence="3" type="ORF">C7M84_005281</name>
</gene>
<dbReference type="OrthoDB" id="6380450at2759"/>
<proteinExistence type="predicted"/>
<organism evidence="3 4">
    <name type="scientific">Penaeus vannamei</name>
    <name type="common">Whiteleg shrimp</name>
    <name type="synonym">Litopenaeus vannamei</name>
    <dbReference type="NCBI Taxonomy" id="6689"/>
    <lineage>
        <taxon>Eukaryota</taxon>
        <taxon>Metazoa</taxon>
        <taxon>Ecdysozoa</taxon>
        <taxon>Arthropoda</taxon>
        <taxon>Crustacea</taxon>
        <taxon>Multicrustacea</taxon>
        <taxon>Malacostraca</taxon>
        <taxon>Eumalacostraca</taxon>
        <taxon>Eucarida</taxon>
        <taxon>Decapoda</taxon>
        <taxon>Dendrobranchiata</taxon>
        <taxon>Penaeoidea</taxon>
        <taxon>Penaeidae</taxon>
        <taxon>Penaeus</taxon>
    </lineage>
</organism>
<evidence type="ECO:0000313" key="4">
    <source>
        <dbReference type="Proteomes" id="UP000283509"/>
    </source>
</evidence>
<name>A0A423UAW2_PENVA</name>
<reference evidence="3 4" key="2">
    <citation type="submission" date="2019-01" db="EMBL/GenBank/DDBJ databases">
        <title>The decoding of complex shrimp genome reveals the adaptation for benthos swimmer, frequently molting mechanism and breeding impact on genome.</title>
        <authorList>
            <person name="Sun Y."/>
            <person name="Gao Y."/>
            <person name="Yu Y."/>
        </authorList>
    </citation>
    <scope>NUCLEOTIDE SEQUENCE [LARGE SCALE GENOMIC DNA]</scope>
    <source>
        <tissue evidence="3">Muscle</tissue>
    </source>
</reference>
<dbReference type="Proteomes" id="UP000283509">
    <property type="component" value="Unassembled WGS sequence"/>
</dbReference>
<reference evidence="3 4" key="1">
    <citation type="submission" date="2018-04" db="EMBL/GenBank/DDBJ databases">
        <authorList>
            <person name="Zhang X."/>
            <person name="Yuan J."/>
            <person name="Li F."/>
            <person name="Xiang J."/>
        </authorList>
    </citation>
    <scope>NUCLEOTIDE SEQUENCE [LARGE SCALE GENOMIC DNA]</scope>
    <source>
        <tissue evidence="3">Muscle</tissue>
    </source>
</reference>
<sequence>MKFVVLLALVGLASCRSASTGGHFGKDVKIQYTFEDHDGDEVKVEEEHERLQAVRAPNFRAAARAEAKTPERKIAFVDDIDDEDVRFVPVSAPVYKPRQRTRLVEAAPAPRQTQYVEVAAVPALAVQPQVEPRLVEVEPAPLPLAEARFVEVEAVPAPVPRRQLEARLVEVEAAPLPLLRSQVETRYVEALPAPPPRLEARFVEVEAPRFKSRKVDLDDDDFRPLLVSRAPPAKPQPLAAVGRVSPASPPGSPTAATKTERRRRLPERYFGL</sequence>
<dbReference type="PROSITE" id="PS51257">
    <property type="entry name" value="PROKAR_LIPOPROTEIN"/>
    <property type="match status" value="1"/>
</dbReference>
<feature type="region of interest" description="Disordered" evidence="1">
    <location>
        <begin position="226"/>
        <end position="272"/>
    </location>
</feature>
<evidence type="ECO:0000256" key="2">
    <source>
        <dbReference type="SAM" id="SignalP"/>
    </source>
</evidence>
<feature type="chain" id="PRO_5019394809" evidence="2">
    <location>
        <begin position="16"/>
        <end position="272"/>
    </location>
</feature>
<dbReference type="AlphaFoldDB" id="A0A423UAW2"/>